<dbReference type="Gene3D" id="3.40.50.2000">
    <property type="entry name" value="Glycogen Phosphorylase B"/>
    <property type="match status" value="2"/>
</dbReference>
<dbReference type="EMBL" id="JAPAAF010000006">
    <property type="protein sequence ID" value="MCW0482346.1"/>
    <property type="molecule type" value="Genomic_DNA"/>
</dbReference>
<dbReference type="Pfam" id="PF13692">
    <property type="entry name" value="Glyco_trans_1_4"/>
    <property type="match status" value="1"/>
</dbReference>
<dbReference type="Proteomes" id="UP001163821">
    <property type="component" value="Unassembled WGS sequence"/>
</dbReference>
<dbReference type="PANTHER" id="PTHR12526">
    <property type="entry name" value="GLYCOSYLTRANSFERASE"/>
    <property type="match status" value="1"/>
</dbReference>
<dbReference type="RefSeq" id="WP_282590949.1">
    <property type="nucleotide sequence ID" value="NZ_JAPAAF010000006.1"/>
</dbReference>
<reference evidence="1" key="1">
    <citation type="submission" date="2022-10" db="EMBL/GenBank/DDBJ databases">
        <title>Gaoshiqiia sediminis gen. nov., sp. nov., isolated from coastal sediment.</title>
        <authorList>
            <person name="Yu W.X."/>
            <person name="Mu D.S."/>
            <person name="Du J.Z."/>
            <person name="Liang Y.Q."/>
        </authorList>
    </citation>
    <scope>NUCLEOTIDE SEQUENCE</scope>
    <source>
        <strain evidence="1">A06</strain>
    </source>
</reference>
<comment type="caution">
    <text evidence="1">The sequence shown here is derived from an EMBL/GenBank/DDBJ whole genome shotgun (WGS) entry which is preliminary data.</text>
</comment>
<dbReference type="CDD" id="cd03801">
    <property type="entry name" value="GT4_PimA-like"/>
    <property type="match status" value="1"/>
</dbReference>
<keyword evidence="2" id="KW-1185">Reference proteome</keyword>
<dbReference type="AlphaFoldDB" id="A0AA41Y2P1"/>
<proteinExistence type="predicted"/>
<organism evidence="1 2">
    <name type="scientific">Gaoshiqia sediminis</name>
    <dbReference type="NCBI Taxonomy" id="2986998"/>
    <lineage>
        <taxon>Bacteria</taxon>
        <taxon>Pseudomonadati</taxon>
        <taxon>Bacteroidota</taxon>
        <taxon>Bacteroidia</taxon>
        <taxon>Marinilabiliales</taxon>
        <taxon>Prolixibacteraceae</taxon>
        <taxon>Gaoshiqia</taxon>
    </lineage>
</organism>
<sequence length="401" mass="45589">MRILQLTNKVPWPPNDGGAIAVLTLSKGFFLHGHQVTVLAMNTDKHHVHSDEIPEHLRQQIDFRLVDVSARITPYGVLRNLLFSDLPYHAERFLSEDYNRALIRLLDEEYFDVIQLEGLYLCPYIPLIREHSKALIAYRAHNIEYEIWQRTERLAKGFRKIYLKLLSGRLRKFERSFLNKYDVLVPITDRDGAILDQMGNTKNRHTSQAGIDLSTLVPTAKGLEYPSLFYIGALDWGPNQEGLLWFLKYCWPRILQNHPGLKFYVAGRNAPAWLEARLKTAGLVYLGEVDDAHRFMSSKAIMLVPLFSGSGMRVKIVEGMALGKAIISTSIGCEGIPAKDRETVLIADDADSFVRAVAELAANKSLFDKLCKQAVDLIRVKFDNLAIVGSLIDFYKQHLHD</sequence>
<accession>A0AA41Y2P1</accession>
<name>A0AA41Y2P1_9BACT</name>
<dbReference type="SUPFAM" id="SSF53756">
    <property type="entry name" value="UDP-Glycosyltransferase/glycogen phosphorylase"/>
    <property type="match status" value="1"/>
</dbReference>
<evidence type="ECO:0000313" key="1">
    <source>
        <dbReference type="EMBL" id="MCW0482346.1"/>
    </source>
</evidence>
<evidence type="ECO:0000313" key="2">
    <source>
        <dbReference type="Proteomes" id="UP001163821"/>
    </source>
</evidence>
<gene>
    <name evidence="1" type="ORF">N2K84_06370</name>
</gene>
<protein>
    <submittedName>
        <fullName evidence="1">Glycosyltransferase family 4 protein</fullName>
    </submittedName>
</protein>